<evidence type="ECO:0000256" key="3">
    <source>
        <dbReference type="ARBA" id="ARBA00008417"/>
    </source>
</evidence>
<dbReference type="GO" id="GO:0046677">
    <property type="term" value="P:response to antibiotic"/>
    <property type="evidence" value="ECO:0007669"/>
    <property type="project" value="UniProtKB-KW"/>
</dbReference>
<dbReference type="InterPro" id="IPR045070">
    <property type="entry name" value="MATE_MepA-like"/>
</dbReference>
<dbReference type="AlphaFoldDB" id="A0A413WYD0"/>
<comment type="subcellular location">
    <subcellularLocation>
        <location evidence="2">Cell membrane</location>
        <topology evidence="2">Multi-pass membrane protein</topology>
    </subcellularLocation>
</comment>
<dbReference type="Pfam" id="PF01554">
    <property type="entry name" value="MatE"/>
    <property type="match status" value="2"/>
</dbReference>
<comment type="caution">
    <text evidence="15">The sequence shown here is derived from an EMBL/GenBank/DDBJ whole genome shotgun (WGS) entry which is preliminary data.</text>
</comment>
<accession>A0A413WYD0</accession>
<protein>
    <recommendedName>
        <fullName evidence="5">Multidrug export protein MepA</fullName>
    </recommendedName>
    <alternativeName>
        <fullName evidence="14">Multidrug-efflux transporter</fullName>
    </alternativeName>
    <alternativeName>
        <fullName evidence="4">Probable multidrug resistance protein NorM</fullName>
    </alternativeName>
</protein>
<dbReference type="GO" id="GO:0042910">
    <property type="term" value="F:xenobiotic transmembrane transporter activity"/>
    <property type="evidence" value="ECO:0007669"/>
    <property type="project" value="InterPro"/>
</dbReference>
<keyword evidence="6" id="KW-0813">Transport</keyword>
<keyword evidence="10" id="KW-1133">Transmembrane helix</keyword>
<evidence type="ECO:0000313" key="16">
    <source>
        <dbReference type="Proteomes" id="UP001055091"/>
    </source>
</evidence>
<evidence type="ECO:0000256" key="9">
    <source>
        <dbReference type="ARBA" id="ARBA00022692"/>
    </source>
</evidence>
<evidence type="ECO:0000256" key="1">
    <source>
        <dbReference type="ARBA" id="ARBA00003408"/>
    </source>
</evidence>
<sequence>MAADAKTQKKQMMLTENIRTLIPRMAVPTIMAQLITTIYNLVDTYFVSTLGTNATAAVGVNSSLERMITLIGSLIGAGACSYIARLLGAKDDEHADKVLSTSFFSGLGLGIIFMFIGKMVIGDLVFWLGATKECAQYSIQYANYVLYAAPFMIGSFILNMCLRSEGSATFSMIGIGFGGILNCFLDPLFIYHFGLGVAGASMATALSKFISFCILLYPYIRKTSVVSISVKRIKFLMNDVKEVLAIGSSSFFRSALSVVAAVSINRVAGSYSTAALAALSVANRVMDFPFAIILGFGQGYQPVVGFNWGAKAWKRVRESYVFSCAVAVLGAVGIGAVIFVFANPIVHVFNSQADSEVLRLGMLCIRLQCCVLVFHSLGSLVNMFYAGIGHAKYALIMNLARQGYCFFPVLFIAPVFLGINGVAATQAIADLLSVIVIVPLGLKALKLIREQEEKQP</sequence>
<dbReference type="PANTHER" id="PTHR43298:SF2">
    <property type="entry name" value="FMN_FAD EXPORTER YEEO-RELATED"/>
    <property type="match status" value="1"/>
</dbReference>
<name>A0A413WYD0_9FIRM</name>
<comment type="similarity">
    <text evidence="3">Belongs to the multi antimicrobial extrusion (MATE) (TC 2.A.66.1) family. MepA subfamily.</text>
</comment>
<evidence type="ECO:0000256" key="13">
    <source>
        <dbReference type="ARBA" id="ARBA00023251"/>
    </source>
</evidence>
<dbReference type="GO" id="GO:0015297">
    <property type="term" value="F:antiporter activity"/>
    <property type="evidence" value="ECO:0007669"/>
    <property type="project" value="UniProtKB-KW"/>
</dbReference>
<evidence type="ECO:0000256" key="7">
    <source>
        <dbReference type="ARBA" id="ARBA00022449"/>
    </source>
</evidence>
<dbReference type="GeneID" id="93148557"/>
<dbReference type="InterPro" id="IPR002528">
    <property type="entry name" value="MATE_fam"/>
</dbReference>
<gene>
    <name evidence="15" type="ORF">CE91St55_44540</name>
</gene>
<dbReference type="Proteomes" id="UP001055091">
    <property type="component" value="Unassembled WGS sequence"/>
</dbReference>
<keyword evidence="12" id="KW-0472">Membrane</keyword>
<evidence type="ECO:0000256" key="6">
    <source>
        <dbReference type="ARBA" id="ARBA00022448"/>
    </source>
</evidence>
<dbReference type="InterPro" id="IPR048279">
    <property type="entry name" value="MdtK-like"/>
</dbReference>
<dbReference type="NCBIfam" id="TIGR00797">
    <property type="entry name" value="matE"/>
    <property type="match status" value="1"/>
</dbReference>
<dbReference type="InterPro" id="IPR050222">
    <property type="entry name" value="MATE_MdtK"/>
</dbReference>
<evidence type="ECO:0000256" key="12">
    <source>
        <dbReference type="ARBA" id="ARBA00023136"/>
    </source>
</evidence>
<dbReference type="PANTHER" id="PTHR43298">
    <property type="entry name" value="MULTIDRUG RESISTANCE PROTEIN NORM-RELATED"/>
    <property type="match status" value="1"/>
</dbReference>
<keyword evidence="7" id="KW-0050">Antiport</keyword>
<dbReference type="RefSeq" id="WP_006775748.1">
    <property type="nucleotide sequence ID" value="NZ_BQNJ01000002.1"/>
</dbReference>
<evidence type="ECO:0000256" key="2">
    <source>
        <dbReference type="ARBA" id="ARBA00004651"/>
    </source>
</evidence>
<evidence type="ECO:0000256" key="14">
    <source>
        <dbReference type="ARBA" id="ARBA00031636"/>
    </source>
</evidence>
<keyword evidence="8" id="KW-1003">Cell membrane</keyword>
<dbReference type="GO" id="GO:0005886">
    <property type="term" value="C:plasma membrane"/>
    <property type="evidence" value="ECO:0007669"/>
    <property type="project" value="UniProtKB-SubCell"/>
</dbReference>
<dbReference type="GO" id="GO:0006811">
    <property type="term" value="P:monoatomic ion transport"/>
    <property type="evidence" value="ECO:0007669"/>
    <property type="project" value="UniProtKB-KW"/>
</dbReference>
<evidence type="ECO:0000256" key="5">
    <source>
        <dbReference type="ARBA" id="ARBA00022106"/>
    </source>
</evidence>
<evidence type="ECO:0000313" key="15">
    <source>
        <dbReference type="EMBL" id="GKH02473.1"/>
    </source>
</evidence>
<evidence type="ECO:0000256" key="11">
    <source>
        <dbReference type="ARBA" id="ARBA00023065"/>
    </source>
</evidence>
<dbReference type="PIRSF" id="PIRSF006603">
    <property type="entry name" value="DinF"/>
    <property type="match status" value="1"/>
</dbReference>
<dbReference type="EMBL" id="BQNJ01000002">
    <property type="protein sequence ID" value="GKH02473.1"/>
    <property type="molecule type" value="Genomic_DNA"/>
</dbReference>
<reference evidence="15" key="1">
    <citation type="submission" date="2022-01" db="EMBL/GenBank/DDBJ databases">
        <title>Novel bile acid biosynthetic pathways are enriched in the microbiome of centenarians.</title>
        <authorList>
            <person name="Sato Y."/>
            <person name="Atarashi K."/>
            <person name="Plichta R.D."/>
            <person name="Arai Y."/>
            <person name="Sasajima S."/>
            <person name="Kearney M.S."/>
            <person name="Suda W."/>
            <person name="Takeshita K."/>
            <person name="Sasaki T."/>
            <person name="Okamoto S."/>
            <person name="Skelly N.A."/>
            <person name="Okamura Y."/>
            <person name="Vlamakis H."/>
            <person name="Li Y."/>
            <person name="Tanoue T."/>
            <person name="Takei H."/>
            <person name="Nittono H."/>
            <person name="Narushima S."/>
            <person name="Irie J."/>
            <person name="Itoh H."/>
            <person name="Moriya K."/>
            <person name="Sugiura Y."/>
            <person name="Suematsu M."/>
            <person name="Moritoki N."/>
            <person name="Shibata S."/>
            <person name="Littman R.D."/>
            <person name="Fischbach A.M."/>
            <person name="Uwamino Y."/>
            <person name="Inoue T."/>
            <person name="Honda A."/>
            <person name="Hattori M."/>
            <person name="Murai T."/>
            <person name="Xavier J.R."/>
            <person name="Hirose N."/>
            <person name="Honda K."/>
        </authorList>
    </citation>
    <scope>NUCLEOTIDE SEQUENCE</scope>
    <source>
        <strain evidence="15">CE91-St55</strain>
    </source>
</reference>
<keyword evidence="11" id="KW-0406">Ion transport</keyword>
<keyword evidence="13" id="KW-0046">Antibiotic resistance</keyword>
<comment type="function">
    <text evidence="1">Multidrug efflux pump.</text>
</comment>
<dbReference type="CDD" id="cd13143">
    <property type="entry name" value="MATE_MepA_like"/>
    <property type="match status" value="1"/>
</dbReference>
<evidence type="ECO:0000256" key="4">
    <source>
        <dbReference type="ARBA" id="ARBA00020268"/>
    </source>
</evidence>
<evidence type="ECO:0000256" key="8">
    <source>
        <dbReference type="ARBA" id="ARBA00022475"/>
    </source>
</evidence>
<evidence type="ECO:0000256" key="10">
    <source>
        <dbReference type="ARBA" id="ARBA00022989"/>
    </source>
</evidence>
<proteinExistence type="inferred from homology"/>
<organism evidence="15 16">
    <name type="scientific">Hungatella hathewayi</name>
    <dbReference type="NCBI Taxonomy" id="154046"/>
    <lineage>
        <taxon>Bacteria</taxon>
        <taxon>Bacillati</taxon>
        <taxon>Bacillota</taxon>
        <taxon>Clostridia</taxon>
        <taxon>Lachnospirales</taxon>
        <taxon>Lachnospiraceae</taxon>
        <taxon>Hungatella</taxon>
    </lineage>
</organism>
<keyword evidence="9" id="KW-0812">Transmembrane</keyword>